<keyword evidence="5 7" id="KW-0067">ATP-binding</keyword>
<evidence type="ECO:0000256" key="2">
    <source>
        <dbReference type="ARBA" id="ARBA00005417"/>
    </source>
</evidence>
<reference evidence="7" key="2">
    <citation type="journal article" date="2021" name="Microorganisms">
        <title>Bacterial Dimethylsulfoniopropionate Biosynthesis in the East China Sea.</title>
        <authorList>
            <person name="Liu J."/>
            <person name="Zhang Y."/>
            <person name="Liu J."/>
            <person name="Zhong H."/>
            <person name="Williams B.T."/>
            <person name="Zheng Y."/>
            <person name="Curson A.R.J."/>
            <person name="Sun C."/>
            <person name="Sun H."/>
            <person name="Song D."/>
            <person name="Wagner Mackenzie B."/>
            <person name="Bermejo Martinez A."/>
            <person name="Todd J.D."/>
            <person name="Zhang X.H."/>
        </authorList>
    </citation>
    <scope>NUCLEOTIDE SEQUENCE</scope>
    <source>
        <strain evidence="7">AESS21</strain>
    </source>
</reference>
<dbReference type="GO" id="GO:0140359">
    <property type="term" value="F:ABC-type transporter activity"/>
    <property type="evidence" value="ECO:0007669"/>
    <property type="project" value="UniProtKB-ARBA"/>
</dbReference>
<comment type="subcellular location">
    <subcellularLocation>
        <location evidence="1">Cell inner membrane</location>
        <topology evidence="1">Peripheral membrane protein</topology>
    </subcellularLocation>
</comment>
<evidence type="ECO:0000256" key="4">
    <source>
        <dbReference type="ARBA" id="ARBA00022741"/>
    </source>
</evidence>
<comment type="caution">
    <text evidence="7">The sequence shown here is derived from an EMBL/GenBank/DDBJ whole genome shotgun (WGS) entry which is preliminary data.</text>
</comment>
<feature type="domain" description="ABC transporter" evidence="6">
    <location>
        <begin position="3"/>
        <end position="235"/>
    </location>
</feature>
<dbReference type="EMBL" id="QTKU01000001">
    <property type="protein sequence ID" value="MBS8260065.1"/>
    <property type="molecule type" value="Genomic_DNA"/>
</dbReference>
<dbReference type="GO" id="GO:0005524">
    <property type="term" value="F:ATP binding"/>
    <property type="evidence" value="ECO:0007669"/>
    <property type="project" value="UniProtKB-KW"/>
</dbReference>
<dbReference type="FunFam" id="3.40.50.300:FF:000042">
    <property type="entry name" value="Maltose/maltodextrin ABC transporter, ATP-binding protein"/>
    <property type="match status" value="1"/>
</dbReference>
<comment type="similarity">
    <text evidence="2">Belongs to the ABC transporter superfamily.</text>
</comment>
<evidence type="ECO:0000313" key="8">
    <source>
        <dbReference type="Proteomes" id="UP000705379"/>
    </source>
</evidence>
<dbReference type="Gene3D" id="3.40.50.300">
    <property type="entry name" value="P-loop containing nucleotide triphosphate hydrolases"/>
    <property type="match status" value="1"/>
</dbReference>
<evidence type="ECO:0000256" key="1">
    <source>
        <dbReference type="ARBA" id="ARBA00004417"/>
    </source>
</evidence>
<dbReference type="PANTHER" id="PTHR42781">
    <property type="entry name" value="SPERMIDINE/PUTRESCINE IMPORT ATP-BINDING PROTEIN POTA"/>
    <property type="match status" value="1"/>
</dbReference>
<dbReference type="InterPro" id="IPR003439">
    <property type="entry name" value="ABC_transporter-like_ATP-bd"/>
</dbReference>
<dbReference type="GO" id="GO:0043190">
    <property type="term" value="C:ATP-binding cassette (ABC) transporter complex"/>
    <property type="evidence" value="ECO:0007669"/>
    <property type="project" value="InterPro"/>
</dbReference>
<dbReference type="SUPFAM" id="SSF50331">
    <property type="entry name" value="MOP-like"/>
    <property type="match status" value="1"/>
</dbReference>
<dbReference type="RefSeq" id="WP_213215572.1">
    <property type="nucleotide sequence ID" value="NZ_QTKU01000001.1"/>
</dbReference>
<name>A0A944GT28_9HYPH</name>
<dbReference type="GO" id="GO:0016887">
    <property type="term" value="F:ATP hydrolysis activity"/>
    <property type="evidence" value="ECO:0007669"/>
    <property type="project" value="InterPro"/>
</dbReference>
<protein>
    <submittedName>
        <fullName evidence="7">ABC transporter ATP-binding protein</fullName>
    </submittedName>
</protein>
<dbReference type="AlphaFoldDB" id="A0A944GT28"/>
<gene>
    <name evidence="7" type="ORF">DYI23_07540</name>
</gene>
<dbReference type="PROSITE" id="PS00211">
    <property type="entry name" value="ABC_TRANSPORTER_1"/>
    <property type="match status" value="1"/>
</dbReference>
<sequence>MTTRIENAAKTFADGTRALKPTSLTVEQGEILSLLGPSGCGKTTLLRIIAGLEQPDAGTRLVFGDADVTEMAVERRNVGMVFQSYALFPNMSVRANIGYGLKVRQVPKLERGKRVDELLELCRLTEQAARPVTALSGGQRQRVALARAMAPRPRILLLDEPLSALDAALRDQLRDELAAMLRQFRISAVFVTHDQGEAMAIADRIAVMSEGTLQQIGTPEELYHAPASGFVARFIGNAMQLNGQRVGNDLLLPGGKLDVSDVANNKQIYVRAENMKVDDTGPLTGTLETITFSGGHYRLGIRGVVADGALVHAHLQSRTTPKRGQQIRLSIDPSHLILV</sequence>
<evidence type="ECO:0000259" key="6">
    <source>
        <dbReference type="PROSITE" id="PS50893"/>
    </source>
</evidence>
<dbReference type="InterPro" id="IPR027417">
    <property type="entry name" value="P-loop_NTPase"/>
</dbReference>
<dbReference type="InterPro" id="IPR017871">
    <property type="entry name" value="ABC_transporter-like_CS"/>
</dbReference>
<proteinExistence type="inferred from homology"/>
<reference evidence="7" key="1">
    <citation type="submission" date="2018-08" db="EMBL/GenBank/DDBJ databases">
        <authorList>
            <person name="Jin W."/>
            <person name="Wang H."/>
            <person name="Yang Y."/>
            <person name="Li M."/>
            <person name="Liu J."/>
        </authorList>
    </citation>
    <scope>NUCLEOTIDE SEQUENCE</scope>
    <source>
        <strain evidence="7">AESS21</strain>
    </source>
</reference>
<dbReference type="SUPFAM" id="SSF52540">
    <property type="entry name" value="P-loop containing nucleoside triphosphate hydrolases"/>
    <property type="match status" value="1"/>
</dbReference>
<dbReference type="InterPro" id="IPR003593">
    <property type="entry name" value="AAA+_ATPase"/>
</dbReference>
<keyword evidence="3" id="KW-0813">Transport</keyword>
<dbReference type="SMART" id="SM00382">
    <property type="entry name" value="AAA"/>
    <property type="match status" value="1"/>
</dbReference>
<evidence type="ECO:0000313" key="7">
    <source>
        <dbReference type="EMBL" id="MBS8260065.1"/>
    </source>
</evidence>
<evidence type="ECO:0000256" key="5">
    <source>
        <dbReference type="ARBA" id="ARBA00022840"/>
    </source>
</evidence>
<dbReference type="Pfam" id="PF08402">
    <property type="entry name" value="TOBE_2"/>
    <property type="match status" value="1"/>
</dbReference>
<accession>A0A944GT28</accession>
<dbReference type="InterPro" id="IPR013611">
    <property type="entry name" value="Transp-assoc_OB_typ2"/>
</dbReference>
<dbReference type="Proteomes" id="UP000705379">
    <property type="component" value="Unassembled WGS sequence"/>
</dbReference>
<dbReference type="PROSITE" id="PS50893">
    <property type="entry name" value="ABC_TRANSPORTER_2"/>
    <property type="match status" value="1"/>
</dbReference>
<dbReference type="InterPro" id="IPR050093">
    <property type="entry name" value="ABC_SmlMolc_Importer"/>
</dbReference>
<keyword evidence="4" id="KW-0547">Nucleotide-binding</keyword>
<organism evidence="7 8">
    <name type="scientific">Roseibium polysiphoniae</name>
    <dbReference type="NCBI Taxonomy" id="2571221"/>
    <lineage>
        <taxon>Bacteria</taxon>
        <taxon>Pseudomonadati</taxon>
        <taxon>Pseudomonadota</taxon>
        <taxon>Alphaproteobacteria</taxon>
        <taxon>Hyphomicrobiales</taxon>
        <taxon>Stappiaceae</taxon>
        <taxon>Roseibium</taxon>
    </lineage>
</organism>
<dbReference type="InterPro" id="IPR008995">
    <property type="entry name" value="Mo/tungstate-bd_C_term_dom"/>
</dbReference>
<dbReference type="PANTHER" id="PTHR42781:SF4">
    <property type="entry name" value="SPERMIDINE_PUTRESCINE IMPORT ATP-BINDING PROTEIN POTA"/>
    <property type="match status" value="1"/>
</dbReference>
<dbReference type="Pfam" id="PF00005">
    <property type="entry name" value="ABC_tran"/>
    <property type="match status" value="1"/>
</dbReference>
<evidence type="ECO:0000256" key="3">
    <source>
        <dbReference type="ARBA" id="ARBA00022448"/>
    </source>
</evidence>